<dbReference type="PROSITE" id="PS51171">
    <property type="entry name" value="PREPHENATE_DEHYDR_3"/>
    <property type="match status" value="1"/>
</dbReference>
<comment type="catalytic activity">
    <reaction evidence="1">
        <text>chorismate = prephenate</text>
        <dbReference type="Rhea" id="RHEA:13897"/>
        <dbReference type="ChEBI" id="CHEBI:29748"/>
        <dbReference type="ChEBI" id="CHEBI:29934"/>
        <dbReference type="EC" id="5.4.99.5"/>
    </reaction>
</comment>
<feature type="domain" description="Chorismate mutase" evidence="19">
    <location>
        <begin position="1"/>
        <end position="91"/>
    </location>
</feature>
<proteinExistence type="predicted"/>
<evidence type="ECO:0000313" key="23">
    <source>
        <dbReference type="Proteomes" id="UP001281656"/>
    </source>
</evidence>
<evidence type="ECO:0000256" key="14">
    <source>
        <dbReference type="ARBA" id="ARBA00023239"/>
    </source>
</evidence>
<dbReference type="PIRSF" id="PIRSF001500">
    <property type="entry name" value="Chor_mut_pdt_Ppr"/>
    <property type="match status" value="1"/>
</dbReference>
<evidence type="ECO:0000259" key="20">
    <source>
        <dbReference type="PROSITE" id="PS51171"/>
    </source>
</evidence>
<feature type="domain" description="Prephenate dehydratase" evidence="20">
    <location>
        <begin position="108"/>
        <end position="285"/>
    </location>
</feature>
<comment type="catalytic activity">
    <reaction evidence="18">
        <text>prephenate + H(+) = 3-phenylpyruvate + CO2 + H2O</text>
        <dbReference type="Rhea" id="RHEA:21648"/>
        <dbReference type="ChEBI" id="CHEBI:15377"/>
        <dbReference type="ChEBI" id="CHEBI:15378"/>
        <dbReference type="ChEBI" id="CHEBI:16526"/>
        <dbReference type="ChEBI" id="CHEBI:18005"/>
        <dbReference type="ChEBI" id="CHEBI:29934"/>
        <dbReference type="EC" id="4.2.1.51"/>
    </reaction>
</comment>
<dbReference type="InterPro" id="IPR036263">
    <property type="entry name" value="Chorismate_II_sf"/>
</dbReference>
<dbReference type="SUPFAM" id="SSF55021">
    <property type="entry name" value="ACT-like"/>
    <property type="match status" value="1"/>
</dbReference>
<evidence type="ECO:0000256" key="13">
    <source>
        <dbReference type="ARBA" id="ARBA00023235"/>
    </source>
</evidence>
<evidence type="ECO:0000256" key="15">
    <source>
        <dbReference type="ARBA" id="ARBA00023268"/>
    </source>
</evidence>
<dbReference type="EC" id="4.2.1.51" evidence="6"/>
<dbReference type="GO" id="GO:0004106">
    <property type="term" value="F:chorismate mutase activity"/>
    <property type="evidence" value="ECO:0007669"/>
    <property type="project" value="UniProtKB-EC"/>
</dbReference>
<evidence type="ECO:0000256" key="1">
    <source>
        <dbReference type="ARBA" id="ARBA00000824"/>
    </source>
</evidence>
<dbReference type="CDD" id="cd04905">
    <property type="entry name" value="ACT_CM-PDT"/>
    <property type="match status" value="1"/>
</dbReference>
<dbReference type="Proteomes" id="UP001281656">
    <property type="component" value="Unassembled WGS sequence"/>
</dbReference>
<dbReference type="Gene3D" id="3.40.190.10">
    <property type="entry name" value="Periplasmic binding protein-like II"/>
    <property type="match status" value="2"/>
</dbReference>
<dbReference type="Pfam" id="PF01817">
    <property type="entry name" value="CM_2"/>
    <property type="match status" value="1"/>
</dbReference>
<comment type="caution">
    <text evidence="22">The sequence shown here is derived from an EMBL/GenBank/DDBJ whole genome shotgun (WGS) entry which is preliminary data.</text>
</comment>
<evidence type="ECO:0000256" key="17">
    <source>
        <dbReference type="ARBA" id="ARBA00031520"/>
    </source>
</evidence>
<dbReference type="PANTHER" id="PTHR21022:SF19">
    <property type="entry name" value="PREPHENATE DEHYDRATASE-RELATED"/>
    <property type="match status" value="1"/>
</dbReference>
<dbReference type="PROSITE" id="PS51168">
    <property type="entry name" value="CHORISMATE_MUT_2"/>
    <property type="match status" value="1"/>
</dbReference>
<evidence type="ECO:0000256" key="6">
    <source>
        <dbReference type="ARBA" id="ARBA00013147"/>
    </source>
</evidence>
<keyword evidence="11" id="KW-0057">Aromatic amino acid biosynthesis</keyword>
<evidence type="ECO:0000256" key="10">
    <source>
        <dbReference type="ARBA" id="ARBA00022605"/>
    </source>
</evidence>
<evidence type="ECO:0000256" key="12">
    <source>
        <dbReference type="ARBA" id="ARBA00023222"/>
    </source>
</evidence>
<accession>A0ABU4JQN4</accession>
<dbReference type="Pfam" id="PF00800">
    <property type="entry name" value="PDT"/>
    <property type="match status" value="1"/>
</dbReference>
<keyword evidence="15" id="KW-0511">Multifunctional enzyme</keyword>
<dbReference type="SUPFAM" id="SSF53850">
    <property type="entry name" value="Periplasmic binding protein-like II"/>
    <property type="match status" value="1"/>
</dbReference>
<keyword evidence="10" id="KW-0028">Amino-acid biosynthesis</keyword>
<evidence type="ECO:0000256" key="4">
    <source>
        <dbReference type="ARBA" id="ARBA00004741"/>
    </source>
</evidence>
<evidence type="ECO:0000256" key="16">
    <source>
        <dbReference type="ARBA" id="ARBA00031175"/>
    </source>
</evidence>
<evidence type="ECO:0000259" key="21">
    <source>
        <dbReference type="PROSITE" id="PS51671"/>
    </source>
</evidence>
<comment type="pathway">
    <text evidence="4">Amino-acid biosynthesis; L-phenylalanine biosynthesis; phenylpyruvate from prephenate: step 1/1.</text>
</comment>
<keyword evidence="12" id="KW-0584">Phenylalanine biosynthesis</keyword>
<dbReference type="Gene3D" id="3.30.70.260">
    <property type="match status" value="1"/>
</dbReference>
<protein>
    <recommendedName>
        <fullName evidence="7">Bifunctional chorismate mutase/prephenate dehydratase</fullName>
        <ecNumber evidence="6">4.2.1.51</ecNumber>
    </recommendedName>
    <alternativeName>
        <fullName evidence="17">Chorismate mutase-prephenate dehydratase</fullName>
    </alternativeName>
    <alternativeName>
        <fullName evidence="8">Prephenate dehydratase</fullName>
    </alternativeName>
    <alternativeName>
        <fullName evidence="16">p-protein</fullName>
    </alternativeName>
</protein>
<keyword evidence="23" id="KW-1185">Reference proteome</keyword>
<evidence type="ECO:0000256" key="2">
    <source>
        <dbReference type="ARBA" id="ARBA00002364"/>
    </source>
</evidence>
<evidence type="ECO:0000256" key="9">
    <source>
        <dbReference type="ARBA" id="ARBA00022490"/>
    </source>
</evidence>
<reference evidence="22 23" key="1">
    <citation type="submission" date="2023-04" db="EMBL/GenBank/DDBJ databases">
        <title>Clostridium tannerae sp. nov., isolated from the fecal material of an alpaca.</title>
        <authorList>
            <person name="Miller S."/>
            <person name="Hendry M."/>
            <person name="King J."/>
            <person name="Sankaranarayanan K."/>
            <person name="Lawson P.A."/>
        </authorList>
    </citation>
    <scope>NUCLEOTIDE SEQUENCE [LARGE SCALE GENOMIC DNA]</scope>
    <source>
        <strain evidence="22 23">A1-XYC3</strain>
    </source>
</reference>
<dbReference type="InterPro" id="IPR001086">
    <property type="entry name" value="Preph_deHydtase"/>
</dbReference>
<dbReference type="SUPFAM" id="SSF48600">
    <property type="entry name" value="Chorismate mutase II"/>
    <property type="match status" value="1"/>
</dbReference>
<dbReference type="PROSITE" id="PS51671">
    <property type="entry name" value="ACT"/>
    <property type="match status" value="1"/>
</dbReference>
<feature type="domain" description="ACT" evidence="21">
    <location>
        <begin position="297"/>
        <end position="374"/>
    </location>
</feature>
<dbReference type="InterPro" id="IPR036979">
    <property type="entry name" value="CM_dom_sf"/>
</dbReference>
<dbReference type="CDD" id="cd13631">
    <property type="entry name" value="PBP2_Ct-PDT_like"/>
    <property type="match status" value="1"/>
</dbReference>
<evidence type="ECO:0000313" key="22">
    <source>
        <dbReference type="EMBL" id="MDW8800433.1"/>
    </source>
</evidence>
<dbReference type="Gene3D" id="1.20.59.10">
    <property type="entry name" value="Chorismate mutase"/>
    <property type="match status" value="1"/>
</dbReference>
<organism evidence="22 23">
    <name type="scientific">Clostridium tanneri</name>
    <dbReference type="NCBI Taxonomy" id="3037988"/>
    <lineage>
        <taxon>Bacteria</taxon>
        <taxon>Bacillati</taxon>
        <taxon>Bacillota</taxon>
        <taxon>Clostridia</taxon>
        <taxon>Eubacteriales</taxon>
        <taxon>Clostridiaceae</taxon>
        <taxon>Clostridium</taxon>
    </lineage>
</organism>
<dbReference type="SMART" id="SM00830">
    <property type="entry name" value="CM_2"/>
    <property type="match status" value="1"/>
</dbReference>
<comment type="pathway">
    <text evidence="5">Metabolic intermediate biosynthesis; prephenate biosynthesis; prephenate from chorismate: step 1/1.</text>
</comment>
<comment type="function">
    <text evidence="2">Catalyzes the Claisen rearrangement of chorismate to prephenate and the decarboxylation/dehydration of prephenate to phenylpyruvate.</text>
</comment>
<evidence type="ECO:0000259" key="19">
    <source>
        <dbReference type="PROSITE" id="PS51168"/>
    </source>
</evidence>
<dbReference type="InterPro" id="IPR011279">
    <property type="entry name" value="Chorismate_mutase_GmP"/>
</dbReference>
<dbReference type="InterPro" id="IPR045865">
    <property type="entry name" value="ACT-like_dom_sf"/>
</dbReference>
<sequence length="380" mass="43977">MIILRELEDLRGQINEIDEALVNLFKKRMTTVSKVAEYKAKNSMEIFDGTREDQIINKHLQSIENESLKLSLKEFLQAMMTISRRSQEKIISEVLQGNKVEHNNTCCKVGFQGVKASFSHQALLEYFGTETETRCFSTFREVFDAVDRGDIKYAVLPIENSSTGSIAEIYDLLRKYGFYIIGEKCIKVNHNLMAVKGTDLSDIKEVYSHEQGFLQCKDFFDNHREWTLIPYFNTAKSALYISRENLKSKACVASKKAAEVYGLDILKENINYNSNNYTRFIIIGRHMEPKEECDKLTIVASLPHKVGALYGILKYFAENNSNMMKIESRPIADKSWEYFFYIDFQGNILEDRTKRIVEEIKEKSLYFKLLGNYKGEVNCI</sequence>
<dbReference type="InterPro" id="IPR002912">
    <property type="entry name" value="ACT_dom"/>
</dbReference>
<gene>
    <name evidence="22" type="ORF">P8V03_04610</name>
</gene>
<evidence type="ECO:0000256" key="3">
    <source>
        <dbReference type="ARBA" id="ARBA00004496"/>
    </source>
</evidence>
<evidence type="ECO:0000256" key="5">
    <source>
        <dbReference type="ARBA" id="ARBA00004817"/>
    </source>
</evidence>
<dbReference type="InterPro" id="IPR008242">
    <property type="entry name" value="Chor_mutase/pphenate_deHydtase"/>
</dbReference>
<evidence type="ECO:0000256" key="11">
    <source>
        <dbReference type="ARBA" id="ARBA00023141"/>
    </source>
</evidence>
<dbReference type="NCBIfam" id="TIGR01805">
    <property type="entry name" value="CM_mono_grmpos"/>
    <property type="match status" value="1"/>
</dbReference>
<dbReference type="EMBL" id="JARUJP010000004">
    <property type="protein sequence ID" value="MDW8800433.1"/>
    <property type="molecule type" value="Genomic_DNA"/>
</dbReference>
<evidence type="ECO:0000256" key="8">
    <source>
        <dbReference type="ARBA" id="ARBA00021872"/>
    </source>
</evidence>
<dbReference type="InterPro" id="IPR002701">
    <property type="entry name" value="CM_II_prokaryot"/>
</dbReference>
<comment type="subcellular location">
    <subcellularLocation>
        <location evidence="3">Cytoplasm</location>
    </subcellularLocation>
</comment>
<keyword evidence="14" id="KW-0456">Lyase</keyword>
<keyword evidence="9" id="KW-0963">Cytoplasm</keyword>
<keyword evidence="13 22" id="KW-0413">Isomerase</keyword>
<name>A0ABU4JQN4_9CLOT</name>
<dbReference type="PANTHER" id="PTHR21022">
    <property type="entry name" value="PREPHENATE DEHYDRATASE P PROTEIN"/>
    <property type="match status" value="1"/>
</dbReference>
<evidence type="ECO:0000256" key="7">
    <source>
        <dbReference type="ARBA" id="ARBA00014401"/>
    </source>
</evidence>
<evidence type="ECO:0000256" key="18">
    <source>
        <dbReference type="ARBA" id="ARBA00047848"/>
    </source>
</evidence>